<evidence type="ECO:0000259" key="10">
    <source>
        <dbReference type="PROSITE" id="PS51194"/>
    </source>
</evidence>
<dbReference type="InterPro" id="IPR001650">
    <property type="entry name" value="Helicase_C-like"/>
</dbReference>
<dbReference type="CDD" id="cd04488">
    <property type="entry name" value="RecG_wedge_OBF"/>
    <property type="match status" value="1"/>
</dbReference>
<dbReference type="PROSITE" id="PS51194">
    <property type="entry name" value="HELICASE_CTER"/>
    <property type="match status" value="1"/>
</dbReference>
<keyword evidence="5" id="KW-0067">ATP-binding</keyword>
<dbReference type="SUPFAM" id="SSF52540">
    <property type="entry name" value="P-loop containing nucleoside triphosphate hydrolases"/>
    <property type="match status" value="2"/>
</dbReference>
<dbReference type="PANTHER" id="PTHR47964:SF1">
    <property type="entry name" value="ATP-DEPENDENT DNA HELICASE HOMOLOG RECG, CHLOROPLASTIC"/>
    <property type="match status" value="1"/>
</dbReference>
<evidence type="ECO:0000256" key="3">
    <source>
        <dbReference type="ARBA" id="ARBA00022801"/>
    </source>
</evidence>
<reference evidence="11 12" key="1">
    <citation type="submission" date="2024-09" db="EMBL/GenBank/DDBJ databases">
        <authorList>
            <person name="Sun Q."/>
            <person name="Mori K."/>
        </authorList>
    </citation>
    <scope>NUCLEOTIDE SEQUENCE [LARGE SCALE GENOMIC DNA]</scope>
    <source>
        <strain evidence="11 12">CICC 10874</strain>
    </source>
</reference>
<keyword evidence="2" id="KW-0227">DNA damage</keyword>
<sequence>MDAPRLELEAFLTGKQVTVARKLEPRDLDDLLRILPRRYVVPGPLRAISTLHEGEDVSVIATVQDARHRRMRTRAGSILEAVISDGTDSLALTFFLAKDHLVAWHEGRLRPGRRILVKGVVSHQRSGRRSDHGDGAQIVHPAYELIDEEGISLEDAMAPRPIYPLRKKASQAAMQDVFRTAVEHADLLVPAIPDRIRRTEDLLPLAEALRRLHLPRRPEDPEQGRATLLFEEALILQTIFAQRRARDAHTPAPPLPGGGRLAALLDGRLPFDLTPGQIEVGEELGEHLSRSYPTNVLLQGEVGSGKTVVALRAMVRAVDAGHQAVLLAPTEVLAEQHHRSIETLLGELGRAGRLDGHPEATSVRLLTGSSSTAERRRTMLDITSGAAGIVIGTHALLHEQVEFASLALVIIDEQQRFGVDHRRRLRAKGPEGGSPHVIVMTATPIPRTKALAEFGDLDVLSLRDVPPGRPGITSYEVPEILERWERRMWHRAAEEIEAGRQVFVVCPHIDEDEQEPAPPPPDLWDGDRREEDLGFPDFPPRGVHQVAERLRRRPELASARIGVLHGRLGAEEKQQAMQAFLDRELDILVSTTVIEVGVDVPNASVMIVLDAEHFGVSQLHQLRGRVGRGMHPGIAFFATRADPGSPRTAHLQQVARTQDGFALAELDLRHRGSGDLIGDEQSGLGRTMRYLRLSQHAELIDHARQIALEIIAVDPQLDHDPGLARAIAQRLAEADPDVERS</sequence>
<dbReference type="Gene3D" id="3.40.50.300">
    <property type="entry name" value="P-loop containing nucleotide triphosphate hydrolases"/>
    <property type="match status" value="2"/>
</dbReference>
<keyword evidence="1" id="KW-0547">Nucleotide-binding</keyword>
<keyword evidence="12" id="KW-1185">Reference proteome</keyword>
<dbReference type="InterPro" id="IPR047112">
    <property type="entry name" value="RecG/Mfd"/>
</dbReference>
<dbReference type="InterPro" id="IPR027417">
    <property type="entry name" value="P-loop_NTPase"/>
</dbReference>
<dbReference type="InterPro" id="IPR045562">
    <property type="entry name" value="RecG_dom3_C"/>
</dbReference>
<dbReference type="InterPro" id="IPR012340">
    <property type="entry name" value="NA-bd_OB-fold"/>
</dbReference>
<accession>A0ABV6R8L3</accession>
<evidence type="ECO:0000256" key="2">
    <source>
        <dbReference type="ARBA" id="ARBA00022763"/>
    </source>
</evidence>
<name>A0ABV6R8L3_9MICO</name>
<dbReference type="EMBL" id="JBHLSV010000005">
    <property type="protein sequence ID" value="MFC0673327.1"/>
    <property type="molecule type" value="Genomic_DNA"/>
</dbReference>
<dbReference type="Pfam" id="PF00270">
    <property type="entry name" value="DEAD"/>
    <property type="match status" value="1"/>
</dbReference>
<dbReference type="InterPro" id="IPR033454">
    <property type="entry name" value="RecG_wedge"/>
</dbReference>
<dbReference type="Pfam" id="PF00271">
    <property type="entry name" value="Helicase_C"/>
    <property type="match status" value="1"/>
</dbReference>
<evidence type="ECO:0000256" key="4">
    <source>
        <dbReference type="ARBA" id="ARBA00022806"/>
    </source>
</evidence>
<dbReference type="InterPro" id="IPR011545">
    <property type="entry name" value="DEAD/DEAH_box_helicase_dom"/>
</dbReference>
<evidence type="ECO:0000256" key="7">
    <source>
        <dbReference type="ARBA" id="ARBA00023204"/>
    </source>
</evidence>
<dbReference type="Pfam" id="PF17191">
    <property type="entry name" value="RecG_wedge"/>
    <property type="match status" value="1"/>
</dbReference>
<protein>
    <recommendedName>
        <fullName evidence="8">Probable DNA 3'-5' helicase RecG</fullName>
    </recommendedName>
</protein>
<feature type="domain" description="Helicase ATP-binding" evidence="9">
    <location>
        <begin position="287"/>
        <end position="462"/>
    </location>
</feature>
<proteinExistence type="predicted"/>
<dbReference type="Pfam" id="PF19833">
    <property type="entry name" value="RecG_dom3_C"/>
    <property type="match status" value="1"/>
</dbReference>
<dbReference type="Gene3D" id="2.40.50.140">
    <property type="entry name" value="Nucleic acid-binding proteins"/>
    <property type="match status" value="1"/>
</dbReference>
<feature type="domain" description="Helicase C-terminal" evidence="10">
    <location>
        <begin position="522"/>
        <end position="674"/>
    </location>
</feature>
<dbReference type="SMART" id="SM00487">
    <property type="entry name" value="DEXDc"/>
    <property type="match status" value="1"/>
</dbReference>
<evidence type="ECO:0000256" key="6">
    <source>
        <dbReference type="ARBA" id="ARBA00023125"/>
    </source>
</evidence>
<dbReference type="InterPro" id="IPR014001">
    <property type="entry name" value="Helicase_ATP-bd"/>
</dbReference>
<keyword evidence="7" id="KW-0234">DNA repair</keyword>
<comment type="caution">
    <text evidence="11">The sequence shown here is derived from an EMBL/GenBank/DDBJ whole genome shotgun (WGS) entry which is preliminary data.</text>
</comment>
<gene>
    <name evidence="11" type="ORF">ACFFF6_05070</name>
</gene>
<evidence type="ECO:0000313" key="11">
    <source>
        <dbReference type="EMBL" id="MFC0673327.1"/>
    </source>
</evidence>
<dbReference type="PANTHER" id="PTHR47964">
    <property type="entry name" value="ATP-DEPENDENT DNA HELICASE HOMOLOG RECG, CHLOROPLASTIC"/>
    <property type="match status" value="1"/>
</dbReference>
<evidence type="ECO:0000256" key="8">
    <source>
        <dbReference type="ARBA" id="ARBA00049819"/>
    </source>
</evidence>
<dbReference type="SUPFAM" id="SSF50249">
    <property type="entry name" value="Nucleic acid-binding proteins"/>
    <property type="match status" value="1"/>
</dbReference>
<evidence type="ECO:0000256" key="5">
    <source>
        <dbReference type="ARBA" id="ARBA00022840"/>
    </source>
</evidence>
<evidence type="ECO:0000259" key="9">
    <source>
        <dbReference type="PROSITE" id="PS51192"/>
    </source>
</evidence>
<dbReference type="GO" id="GO:0004386">
    <property type="term" value="F:helicase activity"/>
    <property type="evidence" value="ECO:0007669"/>
    <property type="project" value="UniProtKB-KW"/>
</dbReference>
<dbReference type="RefSeq" id="WP_376978810.1">
    <property type="nucleotide sequence ID" value="NZ_JBHLSV010000005.1"/>
</dbReference>
<keyword evidence="3" id="KW-0378">Hydrolase</keyword>
<organism evidence="11 12">
    <name type="scientific">Brachybacterium hainanense</name>
    <dbReference type="NCBI Taxonomy" id="1541174"/>
    <lineage>
        <taxon>Bacteria</taxon>
        <taxon>Bacillati</taxon>
        <taxon>Actinomycetota</taxon>
        <taxon>Actinomycetes</taxon>
        <taxon>Micrococcales</taxon>
        <taxon>Dermabacteraceae</taxon>
        <taxon>Brachybacterium</taxon>
    </lineage>
</organism>
<dbReference type="Proteomes" id="UP001589793">
    <property type="component" value="Unassembled WGS sequence"/>
</dbReference>
<keyword evidence="4 11" id="KW-0347">Helicase</keyword>
<evidence type="ECO:0000256" key="1">
    <source>
        <dbReference type="ARBA" id="ARBA00022741"/>
    </source>
</evidence>
<keyword evidence="6" id="KW-0238">DNA-binding</keyword>
<dbReference type="PROSITE" id="PS51192">
    <property type="entry name" value="HELICASE_ATP_BIND_1"/>
    <property type="match status" value="1"/>
</dbReference>
<evidence type="ECO:0000313" key="12">
    <source>
        <dbReference type="Proteomes" id="UP001589793"/>
    </source>
</evidence>
<dbReference type="SMART" id="SM00490">
    <property type="entry name" value="HELICc"/>
    <property type="match status" value="1"/>
</dbReference>